<evidence type="ECO:0000313" key="1">
    <source>
        <dbReference type="EMBL" id="KAF1969977.1"/>
    </source>
</evidence>
<dbReference type="Proteomes" id="UP000800036">
    <property type="component" value="Unassembled WGS sequence"/>
</dbReference>
<organism evidence="1 2">
    <name type="scientific">Bimuria novae-zelandiae CBS 107.79</name>
    <dbReference type="NCBI Taxonomy" id="1447943"/>
    <lineage>
        <taxon>Eukaryota</taxon>
        <taxon>Fungi</taxon>
        <taxon>Dikarya</taxon>
        <taxon>Ascomycota</taxon>
        <taxon>Pezizomycotina</taxon>
        <taxon>Dothideomycetes</taxon>
        <taxon>Pleosporomycetidae</taxon>
        <taxon>Pleosporales</taxon>
        <taxon>Massarineae</taxon>
        <taxon>Didymosphaeriaceae</taxon>
        <taxon>Bimuria</taxon>
    </lineage>
</organism>
<reference evidence="1" key="1">
    <citation type="journal article" date="2020" name="Stud. Mycol.">
        <title>101 Dothideomycetes genomes: a test case for predicting lifestyles and emergence of pathogens.</title>
        <authorList>
            <person name="Haridas S."/>
            <person name="Albert R."/>
            <person name="Binder M."/>
            <person name="Bloem J."/>
            <person name="Labutti K."/>
            <person name="Salamov A."/>
            <person name="Andreopoulos B."/>
            <person name="Baker S."/>
            <person name="Barry K."/>
            <person name="Bills G."/>
            <person name="Bluhm B."/>
            <person name="Cannon C."/>
            <person name="Castanera R."/>
            <person name="Culley D."/>
            <person name="Daum C."/>
            <person name="Ezra D."/>
            <person name="Gonzalez J."/>
            <person name="Henrissat B."/>
            <person name="Kuo A."/>
            <person name="Liang C."/>
            <person name="Lipzen A."/>
            <person name="Lutzoni F."/>
            <person name="Magnuson J."/>
            <person name="Mondo S."/>
            <person name="Nolan M."/>
            <person name="Ohm R."/>
            <person name="Pangilinan J."/>
            <person name="Park H.-J."/>
            <person name="Ramirez L."/>
            <person name="Alfaro M."/>
            <person name="Sun H."/>
            <person name="Tritt A."/>
            <person name="Yoshinaga Y."/>
            <person name="Zwiers L.-H."/>
            <person name="Turgeon B."/>
            <person name="Goodwin S."/>
            <person name="Spatafora J."/>
            <person name="Crous P."/>
            <person name="Grigoriev I."/>
        </authorList>
    </citation>
    <scope>NUCLEOTIDE SEQUENCE</scope>
    <source>
        <strain evidence="1">CBS 107.79</strain>
    </source>
</reference>
<name>A0A6A5V9N0_9PLEO</name>
<evidence type="ECO:0000313" key="2">
    <source>
        <dbReference type="Proteomes" id="UP000800036"/>
    </source>
</evidence>
<proteinExistence type="predicted"/>
<keyword evidence="2" id="KW-1185">Reference proteome</keyword>
<dbReference type="AlphaFoldDB" id="A0A6A5V9N0"/>
<dbReference type="EMBL" id="ML976704">
    <property type="protein sequence ID" value="KAF1969977.1"/>
    <property type="molecule type" value="Genomic_DNA"/>
</dbReference>
<gene>
    <name evidence="1" type="ORF">BU23DRAFT_219077</name>
</gene>
<protein>
    <submittedName>
        <fullName evidence="1">Uncharacterized protein</fullName>
    </submittedName>
</protein>
<sequence length="100" mass="11099">MRSTASLLQISPSSIAAPHVHDEERSGRLSPIIDIPVLHDACCGYYYATRGVACDVCEERLYAREAQILGEAFIQFFVELYCLKGCDRSRIVSTHLCTGC</sequence>
<accession>A0A6A5V9N0</accession>